<dbReference type="GO" id="GO:0016491">
    <property type="term" value="F:oxidoreductase activity"/>
    <property type="evidence" value="ECO:0007669"/>
    <property type="project" value="UniProtKB-KW"/>
</dbReference>
<dbReference type="SUPFAM" id="SSF51735">
    <property type="entry name" value="NAD(P)-binding Rossmann-fold domains"/>
    <property type="match status" value="1"/>
</dbReference>
<evidence type="ECO:0000256" key="1">
    <source>
        <dbReference type="ARBA" id="ARBA00006484"/>
    </source>
</evidence>
<dbReference type="InterPro" id="IPR036291">
    <property type="entry name" value="NAD(P)-bd_dom_sf"/>
</dbReference>
<dbReference type="Pfam" id="PF00106">
    <property type="entry name" value="adh_short"/>
    <property type="match status" value="1"/>
</dbReference>
<dbReference type="OrthoDB" id="1933717at2759"/>
<evidence type="ECO:0000256" key="2">
    <source>
        <dbReference type="ARBA" id="ARBA00022857"/>
    </source>
</evidence>
<keyword evidence="6" id="KW-1185">Reference proteome</keyword>
<dbReference type="STRING" id="231916.A0A409VSA7"/>
<accession>A0A409VSA7</accession>
<keyword evidence="2" id="KW-0521">NADP</keyword>
<name>A0A409VSA7_9AGAR</name>
<dbReference type="AlphaFoldDB" id="A0A409VSA7"/>
<dbReference type="EMBL" id="NHYE01005579">
    <property type="protein sequence ID" value="PPQ69165.1"/>
    <property type="molecule type" value="Genomic_DNA"/>
</dbReference>
<dbReference type="PANTHER" id="PTHR43490">
    <property type="entry name" value="(+)-NEOMENTHOL DEHYDROGENASE"/>
    <property type="match status" value="1"/>
</dbReference>
<dbReference type="PRINTS" id="PR00081">
    <property type="entry name" value="GDHRDH"/>
</dbReference>
<comment type="caution">
    <text evidence="5">The sequence shown here is derived from an EMBL/GenBank/DDBJ whole genome shotgun (WGS) entry which is preliminary data.</text>
</comment>
<reference evidence="5 6" key="1">
    <citation type="journal article" date="2018" name="Evol. Lett.">
        <title>Horizontal gene cluster transfer increased hallucinogenic mushroom diversity.</title>
        <authorList>
            <person name="Reynolds H.T."/>
            <person name="Vijayakumar V."/>
            <person name="Gluck-Thaler E."/>
            <person name="Korotkin H.B."/>
            <person name="Matheny P.B."/>
            <person name="Slot J.C."/>
        </authorList>
    </citation>
    <scope>NUCLEOTIDE SEQUENCE [LARGE SCALE GENOMIC DNA]</scope>
    <source>
        <strain evidence="5 6">SRW20</strain>
    </source>
</reference>
<evidence type="ECO:0000256" key="4">
    <source>
        <dbReference type="RuleBase" id="RU000363"/>
    </source>
</evidence>
<proteinExistence type="inferred from homology"/>
<protein>
    <recommendedName>
        <fullName evidence="7">NAD(P)-binding protein</fullName>
    </recommendedName>
</protein>
<dbReference type="Gene3D" id="3.40.50.720">
    <property type="entry name" value="NAD(P)-binding Rossmann-like Domain"/>
    <property type="match status" value="1"/>
</dbReference>
<evidence type="ECO:0008006" key="7">
    <source>
        <dbReference type="Google" id="ProtNLM"/>
    </source>
</evidence>
<dbReference type="InParanoid" id="A0A409VSA7"/>
<comment type="similarity">
    <text evidence="1 4">Belongs to the short-chain dehydrogenases/reductases (SDR) family.</text>
</comment>
<dbReference type="InterPro" id="IPR002347">
    <property type="entry name" value="SDR_fam"/>
</dbReference>
<gene>
    <name evidence="5" type="ORF">CVT26_003539</name>
</gene>
<dbReference type="PANTHER" id="PTHR43490:SF99">
    <property type="entry name" value="SHORT-CHAIN DEHYDROGENASE_REDUCTASE"/>
    <property type="match status" value="1"/>
</dbReference>
<dbReference type="PRINTS" id="PR00080">
    <property type="entry name" value="SDRFAMILY"/>
</dbReference>
<keyword evidence="3" id="KW-0560">Oxidoreductase</keyword>
<evidence type="ECO:0000313" key="5">
    <source>
        <dbReference type="EMBL" id="PPQ69165.1"/>
    </source>
</evidence>
<dbReference type="Proteomes" id="UP000284706">
    <property type="component" value="Unassembled WGS sequence"/>
</dbReference>
<evidence type="ECO:0000313" key="6">
    <source>
        <dbReference type="Proteomes" id="UP000284706"/>
    </source>
</evidence>
<evidence type="ECO:0000256" key="3">
    <source>
        <dbReference type="ARBA" id="ARBA00023002"/>
    </source>
</evidence>
<sequence length="244" mass="26320">MSRVILVTGGNAGIGYELVRLLAEKGHTVYLGARNESAGKEAEQKLRAAGHQNVRFVLLDVTKADQIQAAKGRIEKEEGKLDTLVNNAAISKMDAEQSPVAINISVIRETMETNLYGVIQTTLTFLPLLRKSTNPIILNVSTGLGSNSWMATSRPAATPYHFIAYNTSKAAMNSYTISLAQELKKEGIKVNAATPGFVSSNLNNWMKGGRTLEEGALSLLPHALLDADGPTGKFFGSDGQEFPW</sequence>
<organism evidence="5 6">
    <name type="scientific">Gymnopilus dilepis</name>
    <dbReference type="NCBI Taxonomy" id="231916"/>
    <lineage>
        <taxon>Eukaryota</taxon>
        <taxon>Fungi</taxon>
        <taxon>Dikarya</taxon>
        <taxon>Basidiomycota</taxon>
        <taxon>Agaricomycotina</taxon>
        <taxon>Agaricomycetes</taxon>
        <taxon>Agaricomycetidae</taxon>
        <taxon>Agaricales</taxon>
        <taxon>Agaricineae</taxon>
        <taxon>Hymenogastraceae</taxon>
        <taxon>Gymnopilus</taxon>
    </lineage>
</organism>